<dbReference type="EMBL" id="CP091430">
    <property type="protein sequence ID" value="UVI30698.1"/>
    <property type="molecule type" value="Genomic_DNA"/>
</dbReference>
<accession>A0ABY5SB11</accession>
<feature type="domain" description="Thioredoxin" evidence="1">
    <location>
        <begin position="16"/>
        <end position="87"/>
    </location>
</feature>
<organism evidence="2 3">
    <name type="scientific">Paenibacillus spongiae</name>
    <dbReference type="NCBI Taxonomy" id="2909671"/>
    <lineage>
        <taxon>Bacteria</taxon>
        <taxon>Bacillati</taxon>
        <taxon>Bacillota</taxon>
        <taxon>Bacilli</taxon>
        <taxon>Bacillales</taxon>
        <taxon>Paenibacillaceae</taxon>
        <taxon>Paenibacillus</taxon>
    </lineage>
</organism>
<evidence type="ECO:0000259" key="1">
    <source>
        <dbReference type="Pfam" id="PF00085"/>
    </source>
</evidence>
<dbReference type="CDD" id="cd02947">
    <property type="entry name" value="TRX_family"/>
    <property type="match status" value="1"/>
</dbReference>
<dbReference type="Pfam" id="PF00085">
    <property type="entry name" value="Thioredoxin"/>
    <property type="match status" value="1"/>
</dbReference>
<dbReference type="InterPro" id="IPR036249">
    <property type="entry name" value="Thioredoxin-like_sf"/>
</dbReference>
<dbReference type="InterPro" id="IPR013766">
    <property type="entry name" value="Thioredoxin_domain"/>
</dbReference>
<sequence length="103" mass="11568">MREIDEAQLRAIASSANGHEAVFFYTPLCGTCKIAERMLDIIEATSASIPMYKLNINYSPAMREAWKIASVPCLVLLKDGQPIRKEYAMQSVDYLYGMMKGLN</sequence>
<reference evidence="2" key="1">
    <citation type="submission" date="2022-01" db="EMBL/GenBank/DDBJ databases">
        <title>Paenibacillus spongiae sp. nov., isolated from marine sponge.</title>
        <authorList>
            <person name="Li Z."/>
            <person name="Zhang M."/>
        </authorList>
    </citation>
    <scope>NUCLEOTIDE SEQUENCE</scope>
    <source>
        <strain evidence="2">PHS-Z3</strain>
    </source>
</reference>
<gene>
    <name evidence="2" type="ORF">L1F29_02115</name>
</gene>
<name>A0ABY5SB11_9BACL</name>
<evidence type="ECO:0000313" key="3">
    <source>
        <dbReference type="Proteomes" id="UP001057877"/>
    </source>
</evidence>
<keyword evidence="3" id="KW-1185">Reference proteome</keyword>
<dbReference type="SUPFAM" id="SSF52833">
    <property type="entry name" value="Thioredoxin-like"/>
    <property type="match status" value="1"/>
</dbReference>
<protein>
    <submittedName>
        <fullName evidence="2">Thioredoxin family protein</fullName>
    </submittedName>
</protein>
<dbReference type="Gene3D" id="3.40.30.10">
    <property type="entry name" value="Glutaredoxin"/>
    <property type="match status" value="1"/>
</dbReference>
<dbReference type="RefSeq" id="WP_258386763.1">
    <property type="nucleotide sequence ID" value="NZ_CP091430.1"/>
</dbReference>
<evidence type="ECO:0000313" key="2">
    <source>
        <dbReference type="EMBL" id="UVI30698.1"/>
    </source>
</evidence>
<proteinExistence type="predicted"/>
<dbReference type="Proteomes" id="UP001057877">
    <property type="component" value="Chromosome"/>
</dbReference>